<proteinExistence type="predicted"/>
<accession>A0A100VJT4</accession>
<protein>
    <recommendedName>
        <fullName evidence="3">AAA family ATPase</fullName>
    </recommendedName>
</protein>
<dbReference type="RefSeq" id="WP_062833921.1">
    <property type="nucleotide sequence ID" value="NZ_BCNV01000001.1"/>
</dbReference>
<gene>
    <name evidence="1" type="ORF">PAHA3_1255</name>
</gene>
<reference evidence="2" key="2">
    <citation type="submission" date="2016-01" db="EMBL/GenBank/DDBJ databases">
        <title>Draft Genome Sequence of Paenibacillus amylolyticus Heshi-A3 that Was Isolated from Fermented Rice Bran with Aging Salted Mackerel, Which Was Named Heshiko as Traditional Fermented Seafood in Japan.</title>
        <authorList>
            <person name="Akuzawa S."/>
            <person name="Nakagawa J."/>
            <person name="Kanekatsu T."/>
            <person name="Kubota E."/>
            <person name="Ohtake R."/>
            <person name="Suzuki T."/>
            <person name="Kanesaki Y."/>
        </authorList>
    </citation>
    <scope>NUCLEOTIDE SEQUENCE [LARGE SCALE GENOMIC DNA]</scope>
    <source>
        <strain evidence="2">Heshi-A3</strain>
    </source>
</reference>
<evidence type="ECO:0008006" key="3">
    <source>
        <dbReference type="Google" id="ProtNLM"/>
    </source>
</evidence>
<comment type="caution">
    <text evidence="1">The sequence shown here is derived from an EMBL/GenBank/DDBJ whole genome shotgun (WGS) entry which is preliminary data.</text>
</comment>
<dbReference type="SUPFAM" id="SSF52540">
    <property type="entry name" value="P-loop containing nucleoside triphosphate hydrolases"/>
    <property type="match status" value="1"/>
</dbReference>
<dbReference type="Proteomes" id="UP000069697">
    <property type="component" value="Unassembled WGS sequence"/>
</dbReference>
<sequence>MHIRGVILEGYSNAGKTSVLKAIKRYQSQEESSERSVVILGEHYSQILNNKHGEYVSLTREEHIELLKERVEMLKKLNDWAIQLGPASRGTRGLFYVLERFHLNHRAAFVDSDLEEIIKIEEQLESLNAKCILLTISPEVVEERIKSRQPEEWIYKTEEDVRSSVSELLKSQNVLRHQAKTSRVPTVEINTDGKDWDEYVRVIMEGNDIA</sequence>
<evidence type="ECO:0000313" key="2">
    <source>
        <dbReference type="Proteomes" id="UP000069697"/>
    </source>
</evidence>
<dbReference type="InterPro" id="IPR027417">
    <property type="entry name" value="P-loop_NTPase"/>
</dbReference>
<dbReference type="EMBL" id="BCNV01000001">
    <property type="protein sequence ID" value="GAS81181.1"/>
    <property type="molecule type" value="Genomic_DNA"/>
</dbReference>
<reference evidence="1 2" key="1">
    <citation type="journal article" date="2016" name="Genome Announc.">
        <title>Draft Genome Sequence of Paenibacillus amylolyticus Heshi-A3, Isolated from Fermented Rice Bran in a Japanese Fermented Seafood Dish.</title>
        <authorList>
            <person name="Akuzawa S."/>
            <person name="Nagaoka J."/>
            <person name="Kanekatsu M."/>
            <person name="Kubota E."/>
            <person name="Ohtake R."/>
            <person name="Suzuki T."/>
            <person name="Kanesaki Y."/>
        </authorList>
    </citation>
    <scope>NUCLEOTIDE SEQUENCE [LARGE SCALE GENOMIC DNA]</scope>
    <source>
        <strain evidence="1 2">Heshi-A3</strain>
    </source>
</reference>
<evidence type="ECO:0000313" key="1">
    <source>
        <dbReference type="EMBL" id="GAS81181.1"/>
    </source>
</evidence>
<organism evidence="1 2">
    <name type="scientific">Paenibacillus amylolyticus</name>
    <dbReference type="NCBI Taxonomy" id="1451"/>
    <lineage>
        <taxon>Bacteria</taxon>
        <taxon>Bacillati</taxon>
        <taxon>Bacillota</taxon>
        <taxon>Bacilli</taxon>
        <taxon>Bacillales</taxon>
        <taxon>Paenibacillaceae</taxon>
        <taxon>Paenibacillus</taxon>
    </lineage>
</organism>
<name>A0A100VJT4_PAEAM</name>
<dbReference type="AlphaFoldDB" id="A0A100VJT4"/>
<dbReference type="Gene3D" id="3.40.50.300">
    <property type="entry name" value="P-loop containing nucleotide triphosphate hydrolases"/>
    <property type="match status" value="1"/>
</dbReference>